<accession>A0AAV1RPM8</accession>
<dbReference type="Proteomes" id="UP001314170">
    <property type="component" value="Unassembled WGS sequence"/>
</dbReference>
<reference evidence="1 2" key="1">
    <citation type="submission" date="2024-01" db="EMBL/GenBank/DDBJ databases">
        <authorList>
            <person name="Waweru B."/>
        </authorList>
    </citation>
    <scope>NUCLEOTIDE SEQUENCE [LARGE SCALE GENOMIC DNA]</scope>
</reference>
<name>A0AAV1RPM8_9ROSI</name>
<sequence>MEEKVMLLIAAWHFQRGAQSDFLETMRYDNNIIRQVLQLYCSKACENRLWRQILLERRPKELFQIGKEA</sequence>
<comment type="caution">
    <text evidence="1">The sequence shown here is derived from an EMBL/GenBank/DDBJ whole genome shotgun (WGS) entry which is preliminary data.</text>
</comment>
<organism evidence="1 2">
    <name type="scientific">Dovyalis caffra</name>
    <dbReference type="NCBI Taxonomy" id="77055"/>
    <lineage>
        <taxon>Eukaryota</taxon>
        <taxon>Viridiplantae</taxon>
        <taxon>Streptophyta</taxon>
        <taxon>Embryophyta</taxon>
        <taxon>Tracheophyta</taxon>
        <taxon>Spermatophyta</taxon>
        <taxon>Magnoliopsida</taxon>
        <taxon>eudicotyledons</taxon>
        <taxon>Gunneridae</taxon>
        <taxon>Pentapetalae</taxon>
        <taxon>rosids</taxon>
        <taxon>fabids</taxon>
        <taxon>Malpighiales</taxon>
        <taxon>Salicaceae</taxon>
        <taxon>Flacourtieae</taxon>
        <taxon>Dovyalis</taxon>
    </lineage>
</organism>
<keyword evidence="2" id="KW-1185">Reference proteome</keyword>
<dbReference type="EMBL" id="CAWUPB010001116">
    <property type="protein sequence ID" value="CAK7338345.1"/>
    <property type="molecule type" value="Genomic_DNA"/>
</dbReference>
<dbReference type="AlphaFoldDB" id="A0AAV1RPM8"/>
<evidence type="ECO:0000313" key="2">
    <source>
        <dbReference type="Proteomes" id="UP001314170"/>
    </source>
</evidence>
<gene>
    <name evidence="1" type="ORF">DCAF_LOCUS13391</name>
</gene>
<protein>
    <submittedName>
        <fullName evidence="1">Uncharacterized protein</fullName>
    </submittedName>
</protein>
<evidence type="ECO:0000313" key="1">
    <source>
        <dbReference type="EMBL" id="CAK7338345.1"/>
    </source>
</evidence>
<proteinExistence type="predicted"/>